<comment type="caution">
    <text evidence="1">The sequence shown here is derived from an EMBL/GenBank/DDBJ whole genome shotgun (WGS) entry which is preliminary data.</text>
</comment>
<accession>A0ACC3NQW2</accession>
<evidence type="ECO:0000313" key="1">
    <source>
        <dbReference type="EMBL" id="KAK3720792.1"/>
    </source>
</evidence>
<reference evidence="1" key="1">
    <citation type="submission" date="2023-07" db="EMBL/GenBank/DDBJ databases">
        <title>Black Yeasts Isolated from many extreme environments.</title>
        <authorList>
            <person name="Coleine C."/>
            <person name="Stajich J.E."/>
            <person name="Selbmann L."/>
        </authorList>
    </citation>
    <scope>NUCLEOTIDE SEQUENCE</scope>
    <source>
        <strain evidence="1">CCFEE 5714</strain>
    </source>
</reference>
<dbReference type="EMBL" id="JAUTXU010000020">
    <property type="protein sequence ID" value="KAK3720792.1"/>
    <property type="molecule type" value="Genomic_DNA"/>
</dbReference>
<proteinExistence type="predicted"/>
<protein>
    <submittedName>
        <fullName evidence="1">Uncharacterized protein</fullName>
    </submittedName>
</protein>
<evidence type="ECO:0000313" key="2">
    <source>
        <dbReference type="Proteomes" id="UP001281147"/>
    </source>
</evidence>
<dbReference type="Proteomes" id="UP001281147">
    <property type="component" value="Unassembled WGS sequence"/>
</dbReference>
<keyword evidence="2" id="KW-1185">Reference proteome</keyword>
<sequence>MRLHHVAQQQLRRLTHRYALSRRLSITTTLLILLWLYTLYWGERSVFKSHIQACDWSSWEQWPQEAAPHHLVFIADPQLVDPHTYPGRPWPLSTLTEQYTDQYMSRNFRLINEHLDPDSIVFLGDLFDGGRDWGPDKAKRLKTSQRRHLENIGVLAPQDEKRIMETYRAALSRPHANSITKADHNIARNGEDLKAFKPGENGRWEKWGGKQWYKDLDRFAKIFYDPAQLYPNSERTLFAAYDVPADATSIENGGSDVASQEYATQGGKARQVISSLPGNHDLGFGAGVQLVVRDRFESHFGPGNRIDVLGNHTFVSVDGPSLSARSQYMSNGWENEADHSAGTTHLWEPSMDFLEDLGTSVPRVTSDALKKYYPEQHSSKGWLHEVTDPRDPNQQARERELDEVPQKRKPQLPLILLSHVPLFRNPDTECGPLRESGHAIRVNMGYQYQNVLTHSLSRELVTKVSAAGEVAMIFSGDDHDYCDITHRYNIAIPGTRSYFPNDDSLKAKFQHIREISVKSFSWAMGVRKPGFMLVSLWNPVDAQGNTIGTPLPTIQTHLCLLPDQLSTFIDYALLFLLTLPVLLIYALVQVFRPADTASPDDTLLTPLTPIKMSLPRFQIEEDGIIANGFSPSGGAKPIRHQRGASTSTSTHSRNHSDGSHLGVQRSYNARTRSVSPPHNSGPLIDKAGFYPQVKWIDPADEDDSDEESNVGTDAGWPADDSQAKWKWRRRTPGRARKVLEEFAFSLFVVAVPGGLWYFYLVSYG</sequence>
<gene>
    <name evidence="1" type="ORF">LTR37_003455</name>
</gene>
<name>A0ACC3NQW2_9PEZI</name>
<organism evidence="1 2">
    <name type="scientific">Vermiconidia calcicola</name>
    <dbReference type="NCBI Taxonomy" id="1690605"/>
    <lineage>
        <taxon>Eukaryota</taxon>
        <taxon>Fungi</taxon>
        <taxon>Dikarya</taxon>
        <taxon>Ascomycota</taxon>
        <taxon>Pezizomycotina</taxon>
        <taxon>Dothideomycetes</taxon>
        <taxon>Dothideomycetidae</taxon>
        <taxon>Mycosphaerellales</taxon>
        <taxon>Extremaceae</taxon>
        <taxon>Vermiconidia</taxon>
    </lineage>
</organism>